<name>A0A830H4M2_9CHLO</name>
<comment type="caution">
    <text evidence="1">The sequence shown here is derived from an EMBL/GenBank/DDBJ whole genome shotgun (WGS) entry which is preliminary data.</text>
</comment>
<evidence type="ECO:0000313" key="2">
    <source>
        <dbReference type="Proteomes" id="UP000660262"/>
    </source>
</evidence>
<evidence type="ECO:0000313" key="1">
    <source>
        <dbReference type="EMBL" id="GHP01482.1"/>
    </source>
</evidence>
<proteinExistence type="predicted"/>
<accession>A0A830H4M2</accession>
<gene>
    <name evidence="1" type="ORF">PPROV_000023800</name>
</gene>
<dbReference type="OrthoDB" id="64318at2759"/>
<dbReference type="EMBL" id="BNJQ01000001">
    <property type="protein sequence ID" value="GHP01482.1"/>
    <property type="molecule type" value="Genomic_DNA"/>
</dbReference>
<evidence type="ECO:0008006" key="3">
    <source>
        <dbReference type="Google" id="ProtNLM"/>
    </source>
</evidence>
<dbReference type="Proteomes" id="UP000660262">
    <property type="component" value="Unassembled WGS sequence"/>
</dbReference>
<reference evidence="1" key="1">
    <citation type="submission" date="2020-10" db="EMBL/GenBank/DDBJ databases">
        <title>Unveiling of a novel bifunctional photoreceptor, Dualchrome1, isolated from a cosmopolitan green alga.</title>
        <authorList>
            <person name="Suzuki S."/>
            <person name="Kawachi M."/>
        </authorList>
    </citation>
    <scope>NUCLEOTIDE SEQUENCE</scope>
    <source>
        <strain evidence="1">NIES 2893</strain>
    </source>
</reference>
<dbReference type="AlphaFoldDB" id="A0A830H4M2"/>
<sequence>MAPLHASRLRALELVARAESKDVVQRLLADAFALWIDRAPSWTKARRQQCVEELDLQAADETGKGADGLADSLHDALTALIAAVVGAGESVADVLPSDGTFHADLRKLLVKQVEKALPAWRESAASSAVGPPRVTDIKVTTQLVDAGKNANIVTEGATPARTPIGVPLPPRPAVAGPEYEVTLRVNMADGNDDIFCRVEKPMLDELVQQLHVIKEHVASLPT</sequence>
<keyword evidence="2" id="KW-1185">Reference proteome</keyword>
<organism evidence="1 2">
    <name type="scientific">Pycnococcus provasolii</name>
    <dbReference type="NCBI Taxonomy" id="41880"/>
    <lineage>
        <taxon>Eukaryota</taxon>
        <taxon>Viridiplantae</taxon>
        <taxon>Chlorophyta</taxon>
        <taxon>Pseudoscourfieldiophyceae</taxon>
        <taxon>Pseudoscourfieldiales</taxon>
        <taxon>Pycnococcaceae</taxon>
        <taxon>Pycnococcus</taxon>
    </lineage>
</organism>
<protein>
    <recommendedName>
        <fullName evidence="3">COMM domain-containing protein</fullName>
    </recommendedName>
</protein>